<gene>
    <name evidence="5" type="ORF">E3P86_01627</name>
    <name evidence="4" type="ORF">E3P90_02016</name>
</gene>
<dbReference type="GO" id="GO:0042803">
    <property type="term" value="F:protein homodimerization activity"/>
    <property type="evidence" value="ECO:0007669"/>
    <property type="project" value="TreeGrafter"/>
</dbReference>
<keyword evidence="2" id="KW-0813">Transport</keyword>
<proteinExistence type="inferred from homology"/>
<dbReference type="GO" id="GO:0000814">
    <property type="term" value="C:ESCRT II complex"/>
    <property type="evidence" value="ECO:0007669"/>
    <property type="project" value="InterPro"/>
</dbReference>
<evidence type="ECO:0000313" key="5">
    <source>
        <dbReference type="EMBL" id="TIB38449.1"/>
    </source>
</evidence>
<evidence type="ECO:0000256" key="2">
    <source>
        <dbReference type="ARBA" id="ARBA00022448"/>
    </source>
</evidence>
<dbReference type="PANTHER" id="PTHR13149:SF0">
    <property type="entry name" value="VACUOLAR PROTEIN-SORTING-ASSOCIATED PROTEIN 25"/>
    <property type="match status" value="1"/>
</dbReference>
<evidence type="ECO:0000313" key="7">
    <source>
        <dbReference type="Proteomes" id="UP000310689"/>
    </source>
</evidence>
<evidence type="ECO:0008006" key="8">
    <source>
        <dbReference type="Google" id="ProtNLM"/>
    </source>
</evidence>
<dbReference type="Gene3D" id="1.10.10.570">
    <property type="entry name" value="Winged helix' DNA-binding domain. Chain C. Domain 1"/>
    <property type="match status" value="1"/>
</dbReference>
<keyword evidence="3" id="KW-0653">Protein transport</keyword>
<evidence type="ECO:0000313" key="4">
    <source>
        <dbReference type="EMBL" id="TIB12558.1"/>
    </source>
</evidence>
<dbReference type="Pfam" id="PF05871">
    <property type="entry name" value="ESCRT-II"/>
    <property type="match status" value="1"/>
</dbReference>
<dbReference type="OrthoDB" id="245150at2759"/>
<name>A0A4T0HAK0_WALIC</name>
<dbReference type="Proteomes" id="UP000306954">
    <property type="component" value="Unassembled WGS sequence"/>
</dbReference>
<dbReference type="EMBL" id="SPOF01000018">
    <property type="protein sequence ID" value="TIB12558.1"/>
    <property type="molecule type" value="Genomic_DNA"/>
</dbReference>
<dbReference type="Gene3D" id="1.10.10.10">
    <property type="entry name" value="Winged helix-like DNA-binding domain superfamily/Winged helix DNA-binding domain"/>
    <property type="match status" value="1"/>
</dbReference>
<dbReference type="EMBL" id="SPOI01000060">
    <property type="protein sequence ID" value="TIB38449.1"/>
    <property type="molecule type" value="Genomic_DNA"/>
</dbReference>
<evidence type="ECO:0000313" key="6">
    <source>
        <dbReference type="Proteomes" id="UP000306954"/>
    </source>
</evidence>
<comment type="similarity">
    <text evidence="1">Belongs to the VPS25 family.</text>
</comment>
<dbReference type="InterPro" id="IPR036388">
    <property type="entry name" value="WH-like_DNA-bd_sf"/>
</dbReference>
<dbReference type="InterPro" id="IPR008570">
    <property type="entry name" value="ESCRT-II_cplx_Vps25-sub"/>
</dbReference>
<reference evidence="6 7" key="1">
    <citation type="submission" date="2019-03" db="EMBL/GenBank/DDBJ databases">
        <title>Sequencing 23 genomes of Wallemia ichthyophaga.</title>
        <authorList>
            <person name="Gostincar C."/>
        </authorList>
    </citation>
    <scope>NUCLEOTIDE SEQUENCE [LARGE SCALE GENOMIC DNA]</scope>
    <source>
        <strain evidence="5 7">EXF-6200</strain>
        <strain evidence="4 6">EXF-8621</strain>
    </source>
</reference>
<evidence type="ECO:0000256" key="3">
    <source>
        <dbReference type="ARBA" id="ARBA00022927"/>
    </source>
</evidence>
<protein>
    <recommendedName>
        <fullName evidence="8">Vacuolar protein-sorting-associated protein 25</fullName>
    </recommendedName>
</protein>
<accession>A0A4T0HAK0</accession>
<evidence type="ECO:0000256" key="1">
    <source>
        <dbReference type="ARBA" id="ARBA00009674"/>
    </source>
</evidence>
<dbReference type="GO" id="GO:0043328">
    <property type="term" value="P:protein transport to vacuole involved in ubiquitin-dependent protein catabolic process via the multivesicular body sorting pathway"/>
    <property type="evidence" value="ECO:0007669"/>
    <property type="project" value="TreeGrafter"/>
</dbReference>
<comment type="caution">
    <text evidence="4">The sequence shown here is derived from an EMBL/GenBank/DDBJ whole genome shotgun (WGS) entry which is preliminary data.</text>
</comment>
<sequence length="166" mass="19005">MTTISEFPPFYTQQPNGTTLSQQLSLWQRHILATCKQRRQFKLSYSDDIWANDKIKRAASKDFIGAILESIVKDGVAAFTDASKDSVWVYWRSLAEWSEIVYDYVLNTAQLNTPLTYYELTQGEYSHLSELHQLPVEILKMAINILTKQSKAAIIKSSQGEGVKFF</sequence>
<dbReference type="InterPro" id="IPR036390">
    <property type="entry name" value="WH_DNA-bd_sf"/>
</dbReference>
<dbReference type="AlphaFoldDB" id="A0A4T0HAK0"/>
<dbReference type="Proteomes" id="UP000310689">
    <property type="component" value="Unassembled WGS sequence"/>
</dbReference>
<dbReference type="SUPFAM" id="SSF46785">
    <property type="entry name" value="Winged helix' DNA-binding domain"/>
    <property type="match status" value="2"/>
</dbReference>
<organism evidence="4 6">
    <name type="scientific">Wallemia ichthyophaga</name>
    <dbReference type="NCBI Taxonomy" id="245174"/>
    <lineage>
        <taxon>Eukaryota</taxon>
        <taxon>Fungi</taxon>
        <taxon>Dikarya</taxon>
        <taxon>Basidiomycota</taxon>
        <taxon>Wallemiomycotina</taxon>
        <taxon>Wallemiomycetes</taxon>
        <taxon>Wallemiales</taxon>
        <taxon>Wallemiaceae</taxon>
        <taxon>Wallemia</taxon>
    </lineage>
</organism>
<dbReference type="InterPro" id="IPR014041">
    <property type="entry name" value="ESCRT-II_cplx_Vps25-sub_N"/>
</dbReference>
<dbReference type="GO" id="GO:0005198">
    <property type="term" value="F:structural molecule activity"/>
    <property type="evidence" value="ECO:0007669"/>
    <property type="project" value="TreeGrafter"/>
</dbReference>
<dbReference type="PANTHER" id="PTHR13149">
    <property type="entry name" value="VACUOLAR PROTEIN SORTING-ASSOCIATED PROTEIN VPS25"/>
    <property type="match status" value="1"/>
</dbReference>